<dbReference type="CDD" id="cd00041">
    <property type="entry name" value="CUB"/>
    <property type="match status" value="1"/>
</dbReference>
<organism evidence="5 6">
    <name type="scientific">Aromia moschata</name>
    <dbReference type="NCBI Taxonomy" id="1265417"/>
    <lineage>
        <taxon>Eukaryota</taxon>
        <taxon>Metazoa</taxon>
        <taxon>Ecdysozoa</taxon>
        <taxon>Arthropoda</taxon>
        <taxon>Hexapoda</taxon>
        <taxon>Insecta</taxon>
        <taxon>Pterygota</taxon>
        <taxon>Neoptera</taxon>
        <taxon>Endopterygota</taxon>
        <taxon>Coleoptera</taxon>
        <taxon>Polyphaga</taxon>
        <taxon>Cucujiformia</taxon>
        <taxon>Chrysomeloidea</taxon>
        <taxon>Cerambycidae</taxon>
        <taxon>Cerambycinae</taxon>
        <taxon>Callichromatini</taxon>
        <taxon>Aromia</taxon>
    </lineage>
</organism>
<accession>A0AAV8XR00</accession>
<dbReference type="InterPro" id="IPR035914">
    <property type="entry name" value="Sperma_CUB_dom_sf"/>
</dbReference>
<dbReference type="Gene3D" id="2.60.120.290">
    <property type="entry name" value="Spermadhesin, CUB domain"/>
    <property type="match status" value="2"/>
</dbReference>
<keyword evidence="6" id="KW-1185">Reference proteome</keyword>
<evidence type="ECO:0000313" key="6">
    <source>
        <dbReference type="Proteomes" id="UP001162162"/>
    </source>
</evidence>
<comment type="caution">
    <text evidence="5">The sequence shown here is derived from an EMBL/GenBank/DDBJ whole genome shotgun (WGS) entry which is preliminary data.</text>
</comment>
<dbReference type="Pfam" id="PF00431">
    <property type="entry name" value="CUB"/>
    <property type="match status" value="1"/>
</dbReference>
<reference evidence="5" key="1">
    <citation type="journal article" date="2023" name="Insect Mol. Biol.">
        <title>Genome sequencing provides insights into the evolution of gene families encoding plant cell wall-degrading enzymes in longhorned beetles.</title>
        <authorList>
            <person name="Shin N.R."/>
            <person name="Okamura Y."/>
            <person name="Kirsch R."/>
            <person name="Pauchet Y."/>
        </authorList>
    </citation>
    <scope>NUCLEOTIDE SEQUENCE</scope>
    <source>
        <strain evidence="5">AMC_N1</strain>
    </source>
</reference>
<dbReference type="SMART" id="SM00042">
    <property type="entry name" value="CUB"/>
    <property type="match status" value="1"/>
</dbReference>
<dbReference type="Proteomes" id="UP001162162">
    <property type="component" value="Unassembled WGS sequence"/>
</dbReference>
<evidence type="ECO:0000256" key="3">
    <source>
        <dbReference type="PROSITE-ProRule" id="PRU00059"/>
    </source>
</evidence>
<evidence type="ECO:0000313" key="5">
    <source>
        <dbReference type="EMBL" id="KAJ8941047.1"/>
    </source>
</evidence>
<comment type="caution">
    <text evidence="3">Lacks conserved residue(s) required for the propagation of feature annotation.</text>
</comment>
<dbReference type="AlphaFoldDB" id="A0AAV8XR00"/>
<dbReference type="SUPFAM" id="SSF49854">
    <property type="entry name" value="Spermadhesin, CUB domain"/>
    <property type="match status" value="2"/>
</dbReference>
<dbReference type="PROSITE" id="PS01180">
    <property type="entry name" value="CUB"/>
    <property type="match status" value="1"/>
</dbReference>
<evidence type="ECO:0000256" key="2">
    <source>
        <dbReference type="ARBA" id="ARBA00023157"/>
    </source>
</evidence>
<feature type="domain" description="CUB" evidence="4">
    <location>
        <begin position="21"/>
        <end position="142"/>
    </location>
</feature>
<evidence type="ECO:0000259" key="4">
    <source>
        <dbReference type="PROSITE" id="PS01180"/>
    </source>
</evidence>
<name>A0AAV8XR00_9CUCU</name>
<dbReference type="EMBL" id="JAPWTK010000391">
    <property type="protein sequence ID" value="KAJ8941047.1"/>
    <property type="molecule type" value="Genomic_DNA"/>
</dbReference>
<protein>
    <recommendedName>
        <fullName evidence="4">CUB domain-containing protein</fullName>
    </recommendedName>
</protein>
<sequence>MQRSNRGGSLSYGESDGSRVLAGLARRRRVRLPEADANHQGGVITTPNYPEFLLAHLDCTLTILAPADKRIWLEFSDPVNTQNEDVTVELKLGKQSPIFRPFETEGLLTEGSFVSTDERLRFILRTGDNPKGVGFRAAYKVITATREEKIITLSNYTSGMLLHLNYPDNPPTNVDFLQHFVAPLGCVISLELYHVRLSDTECSDGRGTIEVFDNYSDANGTSWKLCYDADVEAIVPVTPIYISSFLNTLHVRQRSESAGIPLNGSLRVQYDENIERS</sequence>
<dbReference type="PANTHER" id="PTHR24251">
    <property type="entry name" value="OVOCHYMASE-RELATED"/>
    <property type="match status" value="1"/>
</dbReference>
<dbReference type="InterPro" id="IPR000859">
    <property type="entry name" value="CUB_dom"/>
</dbReference>
<keyword evidence="1" id="KW-0677">Repeat</keyword>
<keyword evidence="2" id="KW-1015">Disulfide bond</keyword>
<gene>
    <name evidence="5" type="ORF">NQ318_015524</name>
</gene>
<proteinExistence type="predicted"/>
<evidence type="ECO:0000256" key="1">
    <source>
        <dbReference type="ARBA" id="ARBA00022737"/>
    </source>
</evidence>